<dbReference type="EMBL" id="MDZC01000047">
    <property type="protein sequence ID" value="OGX86688.1"/>
    <property type="molecule type" value="Genomic_DNA"/>
</dbReference>
<keyword evidence="3" id="KW-1185">Reference proteome</keyword>
<feature type="region of interest" description="Disordered" evidence="1">
    <location>
        <begin position="1"/>
        <end position="23"/>
    </location>
</feature>
<dbReference type="Proteomes" id="UP000177791">
    <property type="component" value="Unassembled WGS sequence"/>
</dbReference>
<evidence type="ECO:0000313" key="2">
    <source>
        <dbReference type="EMBL" id="OGX86688.1"/>
    </source>
</evidence>
<accession>A0A1G1T753</accession>
<feature type="compositionally biased region" description="Polar residues" evidence="1">
    <location>
        <begin position="14"/>
        <end position="23"/>
    </location>
</feature>
<dbReference type="AlphaFoldDB" id="A0A1G1T753"/>
<sequence length="108" mass="11831">MLFTAPTVRAAAASSPSTENPTATPLKTVATARVAKAAKNTKLTSKKVRKSSSLSRRSMLAIIGLEEGKTVTTPMQRERQLRSLQKQLRAKTRSEARTRRARCGHALR</sequence>
<feature type="region of interest" description="Disordered" evidence="1">
    <location>
        <begin position="73"/>
        <end position="108"/>
    </location>
</feature>
<evidence type="ECO:0000256" key="1">
    <source>
        <dbReference type="SAM" id="MobiDB-lite"/>
    </source>
</evidence>
<name>A0A1G1T753_9BACT</name>
<feature type="compositionally biased region" description="Basic residues" evidence="1">
    <location>
        <begin position="99"/>
        <end position="108"/>
    </location>
</feature>
<comment type="caution">
    <text evidence="2">The sequence shown here is derived from an EMBL/GenBank/DDBJ whole genome shotgun (WGS) entry which is preliminary data.</text>
</comment>
<evidence type="ECO:0000313" key="3">
    <source>
        <dbReference type="Proteomes" id="UP000177791"/>
    </source>
</evidence>
<gene>
    <name evidence="2" type="ORF">BEN48_12175</name>
</gene>
<reference evidence="2 3" key="1">
    <citation type="submission" date="2016-08" db="EMBL/GenBank/DDBJ databases">
        <title>Hymenobacter coccineus sp. nov., Hymenobacter lapidarius sp. nov. and Hymenobacter glacialis sp. nov., isolated from Antarctic soil.</title>
        <authorList>
            <person name="Sedlacek I."/>
            <person name="Kralova S."/>
            <person name="Kyrova K."/>
            <person name="Maslanova I."/>
            <person name="Stankova E."/>
            <person name="Vrbovska V."/>
            <person name="Nemec M."/>
            <person name="Bartak M."/>
            <person name="Svec P."/>
            <person name="Busse H.-J."/>
            <person name="Pantucek R."/>
        </authorList>
    </citation>
    <scope>NUCLEOTIDE SEQUENCE [LARGE SCALE GENOMIC DNA]</scope>
    <source>
        <strain evidence="2 3">CCM 8648</strain>
    </source>
</reference>
<protein>
    <submittedName>
        <fullName evidence="2">Uncharacterized protein</fullName>
    </submittedName>
</protein>
<proteinExistence type="predicted"/>
<organism evidence="2 3">
    <name type="scientific">Hymenobacter glacialis</name>
    <dbReference type="NCBI Taxonomy" id="1908236"/>
    <lineage>
        <taxon>Bacteria</taxon>
        <taxon>Pseudomonadati</taxon>
        <taxon>Bacteroidota</taxon>
        <taxon>Cytophagia</taxon>
        <taxon>Cytophagales</taxon>
        <taxon>Hymenobacteraceae</taxon>
        <taxon>Hymenobacter</taxon>
    </lineage>
</organism>